<sequence>MAIIRTAARLGAELFDTADSYGADDKDFGYVEKLLHEALRGGAEGRGGEEEQRGGRQERGGERREACVATKGGMLRVSREANGWRPSRCDREYLLTRMRSSWENLGGRDPVFLWQLHHPNEKESPIEEAMQAAKTAQERGWVRHVGLCNVTLDQLKRARRVVEVAAVQCELNYWTRKAEKQGILDYCRDNGIAFIAFGALGGLKHLASSFPALKYMADRKGFSCEATALASMRHLWPHLIHIPGARTEEHVQDIARGREVRFTAAELDELRRMKPSR</sequence>
<keyword evidence="1" id="KW-0560">Oxidoreductase</keyword>
<keyword evidence="6" id="KW-1185">Reference proteome</keyword>
<accession>L1K2X5</accession>
<dbReference type="InterPro" id="IPR023210">
    <property type="entry name" value="NADP_OxRdtase_dom"/>
</dbReference>
<dbReference type="AlphaFoldDB" id="L1K2X5"/>
<dbReference type="PANTHER" id="PTHR43625">
    <property type="entry name" value="AFLATOXIN B1 ALDEHYDE REDUCTASE"/>
    <property type="match status" value="1"/>
</dbReference>
<evidence type="ECO:0000313" key="6">
    <source>
        <dbReference type="Proteomes" id="UP000011087"/>
    </source>
</evidence>
<dbReference type="PaxDb" id="55529-EKX55181"/>
<dbReference type="Gene3D" id="3.20.20.100">
    <property type="entry name" value="NADP-dependent oxidoreductase domain"/>
    <property type="match status" value="1"/>
</dbReference>
<reference evidence="6" key="2">
    <citation type="submission" date="2012-11" db="EMBL/GenBank/DDBJ databases">
        <authorList>
            <person name="Kuo A."/>
            <person name="Curtis B.A."/>
            <person name="Tanifuji G."/>
            <person name="Burki F."/>
            <person name="Gruber A."/>
            <person name="Irimia M."/>
            <person name="Maruyama S."/>
            <person name="Arias M.C."/>
            <person name="Ball S.G."/>
            <person name="Gile G.H."/>
            <person name="Hirakawa Y."/>
            <person name="Hopkins J.F."/>
            <person name="Rensing S.A."/>
            <person name="Schmutz J."/>
            <person name="Symeonidi A."/>
            <person name="Elias M."/>
            <person name="Eveleigh R.J."/>
            <person name="Herman E.K."/>
            <person name="Klute M.J."/>
            <person name="Nakayama T."/>
            <person name="Obornik M."/>
            <person name="Reyes-Prieto A."/>
            <person name="Armbrust E.V."/>
            <person name="Aves S.J."/>
            <person name="Beiko R.G."/>
            <person name="Coutinho P."/>
            <person name="Dacks J.B."/>
            <person name="Durnford D.G."/>
            <person name="Fast N.M."/>
            <person name="Green B.R."/>
            <person name="Grisdale C."/>
            <person name="Hempe F."/>
            <person name="Henrissat B."/>
            <person name="Hoppner M.P."/>
            <person name="Ishida K.-I."/>
            <person name="Kim E."/>
            <person name="Koreny L."/>
            <person name="Kroth P.G."/>
            <person name="Liu Y."/>
            <person name="Malik S.-B."/>
            <person name="Maier U.G."/>
            <person name="McRose D."/>
            <person name="Mock T."/>
            <person name="Neilson J.A."/>
            <person name="Onodera N.T."/>
            <person name="Poole A.M."/>
            <person name="Pritham E.J."/>
            <person name="Richards T.A."/>
            <person name="Rocap G."/>
            <person name="Roy S.W."/>
            <person name="Sarai C."/>
            <person name="Schaack S."/>
            <person name="Shirato S."/>
            <person name="Slamovits C.H."/>
            <person name="Spencer D.F."/>
            <person name="Suzuki S."/>
            <person name="Worden A.Z."/>
            <person name="Zauner S."/>
            <person name="Barry K."/>
            <person name="Bell C."/>
            <person name="Bharti A.K."/>
            <person name="Crow J.A."/>
            <person name="Grimwood J."/>
            <person name="Kramer R."/>
            <person name="Lindquist E."/>
            <person name="Lucas S."/>
            <person name="Salamov A."/>
            <person name="McFadden G.I."/>
            <person name="Lane C.E."/>
            <person name="Keeling P.J."/>
            <person name="Gray M.W."/>
            <person name="Grigoriev I.V."/>
            <person name="Archibald J.M."/>
        </authorList>
    </citation>
    <scope>NUCLEOTIDE SEQUENCE</scope>
    <source>
        <strain evidence="6">CCMP2712</strain>
    </source>
</reference>
<evidence type="ECO:0000313" key="4">
    <source>
        <dbReference type="EMBL" id="EKX55181.1"/>
    </source>
</evidence>
<feature type="region of interest" description="Disordered" evidence="2">
    <location>
        <begin position="41"/>
        <end position="65"/>
    </location>
</feature>
<dbReference type="RefSeq" id="XP_005842161.1">
    <property type="nucleotide sequence ID" value="XM_005842104.1"/>
</dbReference>
<feature type="compositionally biased region" description="Basic and acidic residues" evidence="2">
    <location>
        <begin position="46"/>
        <end position="65"/>
    </location>
</feature>
<evidence type="ECO:0000256" key="1">
    <source>
        <dbReference type="ARBA" id="ARBA00023002"/>
    </source>
</evidence>
<dbReference type="KEGG" id="gtt:GUITHDRAFT_98961"/>
<evidence type="ECO:0000259" key="3">
    <source>
        <dbReference type="Pfam" id="PF00248"/>
    </source>
</evidence>
<reference evidence="4 6" key="1">
    <citation type="journal article" date="2012" name="Nature">
        <title>Algal genomes reveal evolutionary mosaicism and the fate of nucleomorphs.</title>
        <authorList>
            <consortium name="DOE Joint Genome Institute"/>
            <person name="Curtis B.A."/>
            <person name="Tanifuji G."/>
            <person name="Burki F."/>
            <person name="Gruber A."/>
            <person name="Irimia M."/>
            <person name="Maruyama S."/>
            <person name="Arias M.C."/>
            <person name="Ball S.G."/>
            <person name="Gile G.H."/>
            <person name="Hirakawa Y."/>
            <person name="Hopkins J.F."/>
            <person name="Kuo A."/>
            <person name="Rensing S.A."/>
            <person name="Schmutz J."/>
            <person name="Symeonidi A."/>
            <person name="Elias M."/>
            <person name="Eveleigh R.J."/>
            <person name="Herman E.K."/>
            <person name="Klute M.J."/>
            <person name="Nakayama T."/>
            <person name="Obornik M."/>
            <person name="Reyes-Prieto A."/>
            <person name="Armbrust E.V."/>
            <person name="Aves S.J."/>
            <person name="Beiko R.G."/>
            <person name="Coutinho P."/>
            <person name="Dacks J.B."/>
            <person name="Durnford D.G."/>
            <person name="Fast N.M."/>
            <person name="Green B.R."/>
            <person name="Grisdale C.J."/>
            <person name="Hempel F."/>
            <person name="Henrissat B."/>
            <person name="Hoppner M.P."/>
            <person name="Ishida K."/>
            <person name="Kim E."/>
            <person name="Koreny L."/>
            <person name="Kroth P.G."/>
            <person name="Liu Y."/>
            <person name="Malik S.B."/>
            <person name="Maier U.G."/>
            <person name="McRose D."/>
            <person name="Mock T."/>
            <person name="Neilson J.A."/>
            <person name="Onodera N.T."/>
            <person name="Poole A.M."/>
            <person name="Pritham E.J."/>
            <person name="Richards T.A."/>
            <person name="Rocap G."/>
            <person name="Roy S.W."/>
            <person name="Sarai C."/>
            <person name="Schaack S."/>
            <person name="Shirato S."/>
            <person name="Slamovits C.H."/>
            <person name="Spencer D.F."/>
            <person name="Suzuki S."/>
            <person name="Worden A.Z."/>
            <person name="Zauner S."/>
            <person name="Barry K."/>
            <person name="Bell C."/>
            <person name="Bharti A.K."/>
            <person name="Crow J.A."/>
            <person name="Grimwood J."/>
            <person name="Kramer R."/>
            <person name="Lindquist E."/>
            <person name="Lucas S."/>
            <person name="Salamov A."/>
            <person name="McFadden G.I."/>
            <person name="Lane C.E."/>
            <person name="Keeling P.J."/>
            <person name="Gray M.W."/>
            <person name="Grigoriev I.V."/>
            <person name="Archibald J.M."/>
        </authorList>
    </citation>
    <scope>NUCLEOTIDE SEQUENCE</scope>
    <source>
        <strain evidence="4 6">CCMP2712</strain>
    </source>
</reference>
<dbReference type="HOGENOM" id="CLU_1006262_0_0_1"/>
<feature type="domain" description="NADP-dependent oxidoreductase" evidence="3">
    <location>
        <begin position="2"/>
        <end position="271"/>
    </location>
</feature>
<dbReference type="SUPFAM" id="SSF51430">
    <property type="entry name" value="NAD(P)-linked oxidoreductase"/>
    <property type="match status" value="1"/>
</dbReference>
<dbReference type="EnsemblProtists" id="EKX55181">
    <property type="protein sequence ID" value="EKX55181"/>
    <property type="gene ID" value="GUITHDRAFT_98961"/>
</dbReference>
<name>L1K2X5_GUITC</name>
<dbReference type="eggNOG" id="KOG1575">
    <property type="taxonomic scope" value="Eukaryota"/>
</dbReference>
<dbReference type="Proteomes" id="UP000011087">
    <property type="component" value="Unassembled WGS sequence"/>
</dbReference>
<dbReference type="GeneID" id="17312008"/>
<dbReference type="OrthoDB" id="48988at2759"/>
<dbReference type="InterPro" id="IPR036812">
    <property type="entry name" value="NAD(P)_OxRdtase_dom_sf"/>
</dbReference>
<dbReference type="GO" id="GO:0016491">
    <property type="term" value="F:oxidoreductase activity"/>
    <property type="evidence" value="ECO:0007669"/>
    <property type="project" value="UniProtKB-KW"/>
</dbReference>
<organism evidence="4">
    <name type="scientific">Guillardia theta (strain CCMP2712)</name>
    <name type="common">Cryptophyte</name>
    <dbReference type="NCBI Taxonomy" id="905079"/>
    <lineage>
        <taxon>Eukaryota</taxon>
        <taxon>Cryptophyceae</taxon>
        <taxon>Pyrenomonadales</taxon>
        <taxon>Geminigeraceae</taxon>
        <taxon>Guillardia</taxon>
    </lineage>
</organism>
<protein>
    <recommendedName>
        <fullName evidence="3">NADP-dependent oxidoreductase domain-containing protein</fullName>
    </recommendedName>
</protein>
<proteinExistence type="predicted"/>
<dbReference type="GO" id="GO:0005737">
    <property type="term" value="C:cytoplasm"/>
    <property type="evidence" value="ECO:0007669"/>
    <property type="project" value="TreeGrafter"/>
</dbReference>
<evidence type="ECO:0000256" key="2">
    <source>
        <dbReference type="SAM" id="MobiDB-lite"/>
    </source>
</evidence>
<dbReference type="Pfam" id="PF00248">
    <property type="entry name" value="Aldo_ket_red"/>
    <property type="match status" value="1"/>
</dbReference>
<dbReference type="STRING" id="905079.L1K2X5"/>
<reference evidence="5" key="3">
    <citation type="submission" date="2016-03" db="UniProtKB">
        <authorList>
            <consortium name="EnsemblProtists"/>
        </authorList>
    </citation>
    <scope>IDENTIFICATION</scope>
</reference>
<dbReference type="InterPro" id="IPR050791">
    <property type="entry name" value="Aldo-Keto_reductase"/>
</dbReference>
<gene>
    <name evidence="4" type="ORF">GUITHDRAFT_98961</name>
</gene>
<evidence type="ECO:0000313" key="5">
    <source>
        <dbReference type="EnsemblProtists" id="EKX55181"/>
    </source>
</evidence>
<dbReference type="EMBL" id="JH992965">
    <property type="protein sequence ID" value="EKX55181.1"/>
    <property type="molecule type" value="Genomic_DNA"/>
</dbReference>
<dbReference type="PANTHER" id="PTHR43625:SF40">
    <property type="entry name" value="ALDO-KETO REDUCTASE YAKC [NADP(+)]"/>
    <property type="match status" value="1"/>
</dbReference>